<reference evidence="1 2" key="1">
    <citation type="journal article" date="2022" name="New Phytol.">
        <title>Ecological generalism drives hyperdiversity of secondary metabolite gene clusters in xylarialean endophytes.</title>
        <authorList>
            <person name="Franco M.E.E."/>
            <person name="Wisecaver J.H."/>
            <person name="Arnold A.E."/>
            <person name="Ju Y.M."/>
            <person name="Slot J.C."/>
            <person name="Ahrendt S."/>
            <person name="Moore L.P."/>
            <person name="Eastman K.E."/>
            <person name="Scott K."/>
            <person name="Konkel Z."/>
            <person name="Mondo S.J."/>
            <person name="Kuo A."/>
            <person name="Hayes R.D."/>
            <person name="Haridas S."/>
            <person name="Andreopoulos B."/>
            <person name="Riley R."/>
            <person name="LaButti K."/>
            <person name="Pangilinan J."/>
            <person name="Lipzen A."/>
            <person name="Amirebrahimi M."/>
            <person name="Yan J."/>
            <person name="Adam C."/>
            <person name="Keymanesh K."/>
            <person name="Ng V."/>
            <person name="Louie K."/>
            <person name="Northen T."/>
            <person name="Drula E."/>
            <person name="Henrissat B."/>
            <person name="Hsieh H.M."/>
            <person name="Youens-Clark K."/>
            <person name="Lutzoni F."/>
            <person name="Miadlikowska J."/>
            <person name="Eastwood D.C."/>
            <person name="Hamelin R.C."/>
            <person name="Grigoriev I.V."/>
            <person name="U'Ren J.M."/>
        </authorList>
    </citation>
    <scope>NUCLEOTIDE SEQUENCE [LARGE SCALE GENOMIC DNA]</scope>
    <source>
        <strain evidence="1 2">CBS 119005</strain>
    </source>
</reference>
<proteinExistence type="predicted"/>
<accession>A0ACB9ZHE9</accession>
<protein>
    <submittedName>
        <fullName evidence="1">MFS general substrate transporter</fullName>
    </submittedName>
</protein>
<comment type="caution">
    <text evidence="1">The sequence shown here is derived from an EMBL/GenBank/DDBJ whole genome shotgun (WGS) entry which is preliminary data.</text>
</comment>
<gene>
    <name evidence="1" type="ORF">F4820DRAFT_455002</name>
</gene>
<dbReference type="EMBL" id="MU393421">
    <property type="protein sequence ID" value="KAI4871194.1"/>
    <property type="molecule type" value="Genomic_DNA"/>
</dbReference>
<keyword evidence="2" id="KW-1185">Reference proteome</keyword>
<evidence type="ECO:0000313" key="1">
    <source>
        <dbReference type="EMBL" id="KAI4871194.1"/>
    </source>
</evidence>
<name>A0ACB9ZHE9_9PEZI</name>
<dbReference type="Proteomes" id="UP001497700">
    <property type="component" value="Unassembled WGS sequence"/>
</dbReference>
<evidence type="ECO:0000313" key="2">
    <source>
        <dbReference type="Proteomes" id="UP001497700"/>
    </source>
</evidence>
<organism evidence="1 2">
    <name type="scientific">Hypoxylon rubiginosum</name>
    <dbReference type="NCBI Taxonomy" id="110542"/>
    <lineage>
        <taxon>Eukaryota</taxon>
        <taxon>Fungi</taxon>
        <taxon>Dikarya</taxon>
        <taxon>Ascomycota</taxon>
        <taxon>Pezizomycotina</taxon>
        <taxon>Sordariomycetes</taxon>
        <taxon>Xylariomycetidae</taxon>
        <taxon>Xylariales</taxon>
        <taxon>Hypoxylaceae</taxon>
        <taxon>Hypoxylon</taxon>
    </lineage>
</organism>
<sequence length="563" mass="64726">MATKHEGITINAVPDTASSSSDELRREKAPPKEVIEATAADQPASVHPILSLFKGKQKHRPDEIATQPSVFDDPVKAEQFKPSPRYENIHRFDPSFKWTWQEEEKLVKRIDWKVTAWACIAFFALDLDRSNLSQANTDNFLEDMGFSTNDFNYGNTVFLVSFLLAELPSQLIPTQMVLWSIVAGSQFWLRGRSSFLATRALLGLLQGGFIPDLILYLSYFYKGTELPFRLALFWMANRLTDVISPLLAYGLLRLRGYHGYEGWRWLFLIEGILTFLIGIWSWFMMAPSPTQTKAWYRPEGWFNEREEKILVNRILRDDPSKGDMHNRQGITLKMLWKSLADYHLWPIYTIGLTFGIPAGPPEKYLTLTLRALGFDTFNSNLLSIPAQVATTINMLVLTYLSEIINQRALLGLFTEFWYLPCVVALAVLPENTPRWGTYALITVLLSYPSPHPMQVGWSSRNSNTVRTRTVSAAAYNIAVQLQSIISSNIYRDNDKPLYRRGNRVLIGINCLNIVIYVAVKFYYVYQNKRRDKLWNAMNPEEQNSYREDTKDEGSKRLDFRFAS</sequence>